<dbReference type="Pfam" id="PF00097">
    <property type="entry name" value="zf-C3HC4"/>
    <property type="match status" value="1"/>
</dbReference>
<feature type="compositionally biased region" description="Acidic residues" evidence="5">
    <location>
        <begin position="153"/>
        <end position="165"/>
    </location>
</feature>
<dbReference type="SUPFAM" id="SSF57850">
    <property type="entry name" value="RING/U-box"/>
    <property type="match status" value="1"/>
</dbReference>
<keyword evidence="8" id="KW-1185">Reference proteome</keyword>
<name>A0ABN7SZD6_OIKDI</name>
<dbReference type="Gene3D" id="3.30.40.10">
    <property type="entry name" value="Zinc/RING finger domain, C3HC4 (zinc finger)"/>
    <property type="match status" value="1"/>
</dbReference>
<reference evidence="7 8" key="1">
    <citation type="submission" date="2021-04" db="EMBL/GenBank/DDBJ databases">
        <authorList>
            <person name="Bliznina A."/>
        </authorList>
    </citation>
    <scope>NUCLEOTIDE SEQUENCE [LARGE SCALE GENOMIC DNA]</scope>
</reference>
<dbReference type="Proteomes" id="UP001158576">
    <property type="component" value="Chromosome 1"/>
</dbReference>
<feature type="domain" description="RING-type" evidence="6">
    <location>
        <begin position="182"/>
        <end position="222"/>
    </location>
</feature>
<evidence type="ECO:0000256" key="4">
    <source>
        <dbReference type="PROSITE-ProRule" id="PRU00175"/>
    </source>
</evidence>
<evidence type="ECO:0000256" key="1">
    <source>
        <dbReference type="ARBA" id="ARBA00022723"/>
    </source>
</evidence>
<accession>A0ABN7SZD6</accession>
<keyword evidence="3" id="KW-0862">Zinc</keyword>
<evidence type="ECO:0000256" key="3">
    <source>
        <dbReference type="ARBA" id="ARBA00022833"/>
    </source>
</evidence>
<dbReference type="InterPro" id="IPR013083">
    <property type="entry name" value="Znf_RING/FYVE/PHD"/>
</dbReference>
<dbReference type="InterPro" id="IPR017907">
    <property type="entry name" value="Znf_RING_CS"/>
</dbReference>
<dbReference type="EMBL" id="OU015566">
    <property type="protein sequence ID" value="CAG5108567.1"/>
    <property type="molecule type" value="Genomic_DNA"/>
</dbReference>
<feature type="region of interest" description="Disordered" evidence="5">
    <location>
        <begin position="153"/>
        <end position="175"/>
    </location>
</feature>
<dbReference type="InterPro" id="IPR018957">
    <property type="entry name" value="Znf_C3HC4_RING-type"/>
</dbReference>
<dbReference type="PROSITE" id="PS50089">
    <property type="entry name" value="ZF_RING_2"/>
    <property type="match status" value="1"/>
</dbReference>
<dbReference type="SMART" id="SM00184">
    <property type="entry name" value="RING"/>
    <property type="match status" value="1"/>
</dbReference>
<evidence type="ECO:0000313" key="7">
    <source>
        <dbReference type="EMBL" id="CAG5108567.1"/>
    </source>
</evidence>
<dbReference type="InterPro" id="IPR001841">
    <property type="entry name" value="Znf_RING"/>
</dbReference>
<evidence type="ECO:0000259" key="6">
    <source>
        <dbReference type="PROSITE" id="PS50089"/>
    </source>
</evidence>
<evidence type="ECO:0000256" key="2">
    <source>
        <dbReference type="ARBA" id="ARBA00022771"/>
    </source>
</evidence>
<sequence length="234" mass="27037">MTKPRKFIHLHSGEVTDAGLYGLCDSCKRFPPSTARINDIRVCEECKAEKFPQVTEVEFIDSDADFQCPAYSCGYKYNSFREQIIGYCCKEASKKIFIEDPFARLNTVTRILEEARQEEHSAKKEFECKRLFRKEVQKRLSLVAKLAVKEDNSDLDDGSESETDAEPPAKKKKEEENEMHQCGICFALYDEDHPEGVIITCKHKFCFDCITKLPKKECPKCNKRFTDDDVIKLF</sequence>
<proteinExistence type="predicted"/>
<dbReference type="PROSITE" id="PS00518">
    <property type="entry name" value="ZF_RING_1"/>
    <property type="match status" value="1"/>
</dbReference>
<evidence type="ECO:0000256" key="5">
    <source>
        <dbReference type="SAM" id="MobiDB-lite"/>
    </source>
</evidence>
<organism evidence="7 8">
    <name type="scientific">Oikopleura dioica</name>
    <name type="common">Tunicate</name>
    <dbReference type="NCBI Taxonomy" id="34765"/>
    <lineage>
        <taxon>Eukaryota</taxon>
        <taxon>Metazoa</taxon>
        <taxon>Chordata</taxon>
        <taxon>Tunicata</taxon>
        <taxon>Appendicularia</taxon>
        <taxon>Copelata</taxon>
        <taxon>Oikopleuridae</taxon>
        <taxon>Oikopleura</taxon>
    </lineage>
</organism>
<protein>
    <submittedName>
        <fullName evidence="7">Oidioi.mRNA.OKI2018_I69.chr1.g3856.t1.cds</fullName>
    </submittedName>
</protein>
<evidence type="ECO:0000313" key="8">
    <source>
        <dbReference type="Proteomes" id="UP001158576"/>
    </source>
</evidence>
<keyword evidence="1" id="KW-0479">Metal-binding</keyword>
<keyword evidence="2 4" id="KW-0863">Zinc-finger</keyword>
<gene>
    <name evidence="7" type="ORF">OKIOD_LOCUS12621</name>
</gene>